<feature type="non-terminal residue" evidence="1">
    <location>
        <position position="1"/>
    </location>
</feature>
<organism evidence="1">
    <name type="scientific">marine sediment metagenome</name>
    <dbReference type="NCBI Taxonomy" id="412755"/>
    <lineage>
        <taxon>unclassified sequences</taxon>
        <taxon>metagenomes</taxon>
        <taxon>ecological metagenomes</taxon>
    </lineage>
</organism>
<dbReference type="EMBL" id="BART01039059">
    <property type="protein sequence ID" value="GAH10272.1"/>
    <property type="molecule type" value="Genomic_DNA"/>
</dbReference>
<protein>
    <submittedName>
        <fullName evidence="1">Uncharacterized protein</fullName>
    </submittedName>
</protein>
<comment type="caution">
    <text evidence="1">The sequence shown here is derived from an EMBL/GenBank/DDBJ whole genome shotgun (WGS) entry which is preliminary data.</text>
</comment>
<name>X1CR28_9ZZZZ</name>
<sequence>YMIAAALIAFATTLWSPRAMSQQICYSRDDVMVHLDEKYSETVLFDGVTSDDELLEIYVANNGTFTIITWYPNKCMKSIVSGTGFDAAIPPEPKPKGDPS</sequence>
<proteinExistence type="predicted"/>
<reference evidence="1" key="1">
    <citation type="journal article" date="2014" name="Front. Microbiol.">
        <title>High frequency of phylogenetically diverse reductive dehalogenase-homologous genes in deep subseafloor sedimentary metagenomes.</title>
        <authorList>
            <person name="Kawai M."/>
            <person name="Futagami T."/>
            <person name="Toyoda A."/>
            <person name="Takaki Y."/>
            <person name="Nishi S."/>
            <person name="Hori S."/>
            <person name="Arai W."/>
            <person name="Tsubouchi T."/>
            <person name="Morono Y."/>
            <person name="Uchiyama I."/>
            <person name="Ito T."/>
            <person name="Fujiyama A."/>
            <person name="Inagaki F."/>
            <person name="Takami H."/>
        </authorList>
    </citation>
    <scope>NUCLEOTIDE SEQUENCE</scope>
    <source>
        <strain evidence="1">Expedition CK06-06</strain>
    </source>
</reference>
<evidence type="ECO:0000313" key="1">
    <source>
        <dbReference type="EMBL" id="GAH10272.1"/>
    </source>
</evidence>
<dbReference type="AlphaFoldDB" id="X1CR28"/>
<accession>X1CR28</accession>
<gene>
    <name evidence="1" type="ORF">S01H4_64420</name>
</gene>